<protein>
    <submittedName>
        <fullName evidence="1">Uncharacterized protein</fullName>
    </submittedName>
</protein>
<gene>
    <name evidence="1" type="ORF">PEPS_36990</name>
</gene>
<organism evidence="1 2">
    <name type="scientific">Persicobacter psychrovividus</name>
    <dbReference type="NCBI Taxonomy" id="387638"/>
    <lineage>
        <taxon>Bacteria</taxon>
        <taxon>Pseudomonadati</taxon>
        <taxon>Bacteroidota</taxon>
        <taxon>Cytophagia</taxon>
        <taxon>Cytophagales</taxon>
        <taxon>Persicobacteraceae</taxon>
        <taxon>Persicobacter</taxon>
    </lineage>
</organism>
<accession>A0ABN6LEZ5</accession>
<keyword evidence="2" id="KW-1185">Reference proteome</keyword>
<evidence type="ECO:0000313" key="1">
    <source>
        <dbReference type="EMBL" id="BDD01419.1"/>
    </source>
</evidence>
<proteinExistence type="predicted"/>
<sequence length="71" mass="8205">MKSGLEKWKKEIDEVSNCIWKVKLTHALGPTIEKIGDNLLLLEKDVELSAIEMEKQIEEKVKTTHNNVYHS</sequence>
<geneLocation type="plasmid" evidence="1 2">
    <name>pPP2</name>
</geneLocation>
<name>A0ABN6LEZ5_9BACT</name>
<dbReference type="RefSeq" id="WP_338398714.1">
    <property type="nucleotide sequence ID" value="NZ_AP025294.1"/>
</dbReference>
<dbReference type="Proteomes" id="UP001354989">
    <property type="component" value="Plasmid pPP2"/>
</dbReference>
<evidence type="ECO:0000313" key="2">
    <source>
        <dbReference type="Proteomes" id="UP001354989"/>
    </source>
</evidence>
<keyword evidence="1" id="KW-0614">Plasmid</keyword>
<reference evidence="1 2" key="1">
    <citation type="submission" date="2021-12" db="EMBL/GenBank/DDBJ databases">
        <title>Genome sequencing of bacteria with rrn-lacking chromosome and rrn-plasmid.</title>
        <authorList>
            <person name="Anda M."/>
            <person name="Iwasaki W."/>
        </authorList>
    </citation>
    <scope>NUCLEOTIDE SEQUENCE [LARGE SCALE GENOMIC DNA]</scope>
    <source>
        <strain evidence="1 2">NBRC 101262</strain>
        <plasmid evidence="1 2">pPP2</plasmid>
    </source>
</reference>
<dbReference type="EMBL" id="AP025294">
    <property type="protein sequence ID" value="BDD01419.1"/>
    <property type="molecule type" value="Genomic_DNA"/>
</dbReference>